<dbReference type="PANTHER" id="PTHR23427">
    <property type="entry name" value="SURFEIT LOCUS PROTEIN"/>
    <property type="match status" value="1"/>
</dbReference>
<dbReference type="PROSITE" id="PS51257">
    <property type="entry name" value="PROKAR_LIPOPROTEIN"/>
    <property type="match status" value="1"/>
</dbReference>
<evidence type="ECO:0000313" key="9">
    <source>
        <dbReference type="Proteomes" id="UP000070134"/>
    </source>
</evidence>
<proteinExistence type="inferred from homology"/>
<dbReference type="CDD" id="cd06662">
    <property type="entry name" value="SURF1"/>
    <property type="match status" value="1"/>
</dbReference>
<dbReference type="GO" id="GO:0005886">
    <property type="term" value="C:plasma membrane"/>
    <property type="evidence" value="ECO:0007669"/>
    <property type="project" value="UniProtKB-SubCell"/>
</dbReference>
<dbReference type="PROSITE" id="PS50895">
    <property type="entry name" value="SURF1"/>
    <property type="match status" value="1"/>
</dbReference>
<dbReference type="OrthoDB" id="9807214at2"/>
<keyword evidence="4 6" id="KW-1133">Transmembrane helix</keyword>
<feature type="transmembrane region" description="Helical" evidence="6">
    <location>
        <begin position="12"/>
        <end position="30"/>
    </location>
</feature>
<evidence type="ECO:0000256" key="5">
    <source>
        <dbReference type="ARBA" id="ARBA00023136"/>
    </source>
</evidence>
<dbReference type="AlphaFoldDB" id="A0A127A0L8"/>
<feature type="compositionally biased region" description="Low complexity" evidence="7">
    <location>
        <begin position="288"/>
        <end position="297"/>
    </location>
</feature>
<name>A0A127A0L8_9MICC</name>
<feature type="transmembrane region" description="Helical" evidence="6">
    <location>
        <begin position="216"/>
        <end position="235"/>
    </location>
</feature>
<comment type="subcellular location">
    <subcellularLocation>
        <location evidence="6">Cell membrane</location>
        <topology evidence="6">Multi-pass membrane protein</topology>
    </subcellularLocation>
    <subcellularLocation>
        <location evidence="1">Membrane</location>
    </subcellularLocation>
</comment>
<evidence type="ECO:0000256" key="6">
    <source>
        <dbReference type="RuleBase" id="RU363076"/>
    </source>
</evidence>
<keyword evidence="5 6" id="KW-0472">Membrane</keyword>
<keyword evidence="3 6" id="KW-0812">Transmembrane</keyword>
<dbReference type="KEGG" id="satk:SA2016_1993"/>
<dbReference type="PATRIC" id="fig|37927.3.peg.2044"/>
<dbReference type="InterPro" id="IPR002994">
    <property type="entry name" value="Surf1/Shy1"/>
</dbReference>
<dbReference type="Pfam" id="PF02104">
    <property type="entry name" value="SURF1"/>
    <property type="match status" value="1"/>
</dbReference>
<reference evidence="8 9" key="1">
    <citation type="submission" date="2016-02" db="EMBL/GenBank/DDBJ databases">
        <title>Complete genome of Sinomonas atrocyanea KCTC 3377.</title>
        <authorList>
            <person name="Kim K.M."/>
        </authorList>
    </citation>
    <scope>NUCLEOTIDE SEQUENCE [LARGE SCALE GENOMIC DNA]</scope>
    <source>
        <strain evidence="8 9">KCTC 3377</strain>
    </source>
</reference>
<dbReference type="PANTHER" id="PTHR23427:SF2">
    <property type="entry name" value="SURFEIT LOCUS PROTEIN 1"/>
    <property type="match status" value="1"/>
</dbReference>
<dbReference type="RefSeq" id="WP_066497679.1">
    <property type="nucleotide sequence ID" value="NZ_BJMO01000002.1"/>
</dbReference>
<dbReference type="InterPro" id="IPR045214">
    <property type="entry name" value="Surf1/Surf4"/>
</dbReference>
<evidence type="ECO:0000256" key="1">
    <source>
        <dbReference type="ARBA" id="ARBA00004370"/>
    </source>
</evidence>
<evidence type="ECO:0000256" key="2">
    <source>
        <dbReference type="ARBA" id="ARBA00007165"/>
    </source>
</evidence>
<evidence type="ECO:0000256" key="7">
    <source>
        <dbReference type="SAM" id="MobiDB-lite"/>
    </source>
</evidence>
<keyword evidence="9" id="KW-1185">Reference proteome</keyword>
<keyword evidence="6" id="KW-1003">Cell membrane</keyword>
<feature type="region of interest" description="Disordered" evidence="7">
    <location>
        <begin position="263"/>
        <end position="321"/>
    </location>
</feature>
<organism evidence="8 9">
    <name type="scientific">Sinomonas atrocyanea</name>
    <dbReference type="NCBI Taxonomy" id="37927"/>
    <lineage>
        <taxon>Bacteria</taxon>
        <taxon>Bacillati</taxon>
        <taxon>Actinomycetota</taxon>
        <taxon>Actinomycetes</taxon>
        <taxon>Micrococcales</taxon>
        <taxon>Micrococcaceae</taxon>
        <taxon>Sinomonas</taxon>
    </lineage>
</organism>
<comment type="similarity">
    <text evidence="2 6">Belongs to the SURF1 family.</text>
</comment>
<sequence length="321" mass="34646">MYRFLISRRWLTYLGLAIVFAIACVLLSRWQMARLDEAKANVDLVTRNYDAPPVPFAQAAPDFTSLPSDSEWKQVSLHGSYDTAQTRVVRNRPNSGQPGYEVVVPFRVDSGQTVIVDRGWLPIGNKEAGRPDSVPAPPAGEATVVVRLRPSEPALDRGAPDGQLASIDLPAYAQQLPYPVLTGAYGLLASENPAPRQAAPASLPKPAPDEGMHLSYALQWLAFAVLMFIGFGYAARQQARNDAIDAAADAAEAAELAELDAQQPEDAAEGAGAGGHSHRRDEARRAADAAAARAARFAPRRKRRPTAEEEEDAILDAQGFR</sequence>
<accession>A0A127A0L8</accession>
<dbReference type="Proteomes" id="UP000070134">
    <property type="component" value="Chromosome"/>
</dbReference>
<evidence type="ECO:0000313" key="8">
    <source>
        <dbReference type="EMBL" id="AMM32666.1"/>
    </source>
</evidence>
<dbReference type="EMBL" id="CP014518">
    <property type="protein sequence ID" value="AMM32666.1"/>
    <property type="molecule type" value="Genomic_DNA"/>
</dbReference>
<evidence type="ECO:0000256" key="3">
    <source>
        <dbReference type="ARBA" id="ARBA00022692"/>
    </source>
</evidence>
<gene>
    <name evidence="8" type="ORF">SA2016_1993</name>
</gene>
<evidence type="ECO:0000256" key="4">
    <source>
        <dbReference type="ARBA" id="ARBA00022989"/>
    </source>
</evidence>
<dbReference type="STRING" id="37927.SA2016_1993"/>
<protein>
    <recommendedName>
        <fullName evidence="6">SURF1-like protein</fullName>
    </recommendedName>
</protein>